<evidence type="ECO:0000256" key="5">
    <source>
        <dbReference type="ARBA" id="ARBA00022692"/>
    </source>
</evidence>
<dbReference type="EMBL" id="JAQAGZ010000049">
    <property type="protein sequence ID" value="MCZ8517720.1"/>
    <property type="molecule type" value="Genomic_DNA"/>
</dbReference>
<evidence type="ECO:0000256" key="12">
    <source>
        <dbReference type="HAMAP-Rule" id="MF_01916"/>
    </source>
</evidence>
<evidence type="ECO:0000256" key="1">
    <source>
        <dbReference type="ARBA" id="ARBA00004651"/>
    </source>
</evidence>
<dbReference type="EC" id="2.7.8.-" evidence="12 13"/>
<dbReference type="InterPro" id="IPR001736">
    <property type="entry name" value="PLipase_D/transphosphatidylase"/>
</dbReference>
<evidence type="ECO:0000256" key="11">
    <source>
        <dbReference type="ARBA" id="ARBA00023264"/>
    </source>
</evidence>
<reference evidence="15 16" key="1">
    <citation type="submission" date="2022-12" db="EMBL/GenBank/DDBJ databases">
        <title>Draft genome sequence of Paenibacillus sp. dW9.</title>
        <authorList>
            <person name="Choi E.-W."/>
            <person name="Kim D.-U."/>
        </authorList>
    </citation>
    <scope>NUCLEOTIDE SEQUENCE [LARGE SCALE GENOMIC DNA]</scope>
    <source>
        <strain evidence="16">dW9</strain>
    </source>
</reference>
<evidence type="ECO:0000256" key="6">
    <source>
        <dbReference type="ARBA" id="ARBA00022737"/>
    </source>
</evidence>
<dbReference type="PANTHER" id="PTHR21248:SF22">
    <property type="entry name" value="PHOSPHOLIPASE D"/>
    <property type="match status" value="1"/>
</dbReference>
<feature type="active site" evidence="12">
    <location>
        <position position="394"/>
    </location>
</feature>
<accession>A0ABT4QLX1</accession>
<keyword evidence="4 12" id="KW-0808">Transferase</keyword>
<evidence type="ECO:0000256" key="3">
    <source>
        <dbReference type="ARBA" id="ARBA00022516"/>
    </source>
</evidence>
<keyword evidence="7 12" id="KW-1133">Transmembrane helix</keyword>
<dbReference type="CDD" id="cd09110">
    <property type="entry name" value="PLDc_CLS_1"/>
    <property type="match status" value="1"/>
</dbReference>
<comment type="caution">
    <text evidence="12">Lacks conserved residue(s) required for the propagation of feature annotation.</text>
</comment>
<evidence type="ECO:0000256" key="8">
    <source>
        <dbReference type="ARBA" id="ARBA00023098"/>
    </source>
</evidence>
<dbReference type="InterPro" id="IPR030874">
    <property type="entry name" value="Cardiolipin_synth_Firmi"/>
</dbReference>
<dbReference type="Pfam" id="PF13396">
    <property type="entry name" value="PLDc_N"/>
    <property type="match status" value="1"/>
</dbReference>
<dbReference type="NCBIfam" id="TIGR04265">
    <property type="entry name" value="bac_cardiolipin"/>
    <property type="match status" value="1"/>
</dbReference>
<keyword evidence="10 12" id="KW-0594">Phospholipid biosynthesis</keyword>
<evidence type="ECO:0000313" key="15">
    <source>
        <dbReference type="EMBL" id="MCZ8517720.1"/>
    </source>
</evidence>
<sequence length="469" mass="53851">MLNILLAIVVVFLERRNAAVTWAWLMVLFFLPVVGFVLYLFLGQNLTRRRFYKIQEDKQKIIDALIQNQKRDFRQKGVHYKDPSMAQYQDMIYMNLTGSHALYSQNNEVEIFTEGTAKFAALLRDMEEAKDHIHLIYFIVRDDGLGRRLMELLTAKAKEGVEVRFLYDAIGSSSLSKRFFQNLKEAGGQVEAFFPSRIRYINKRLNYRNHRKLAIIDGHYGYIGGLNIGEEYLGLSKRFGYWRDTHLRLTGGAVLQMQAQFLLDWNLASASPVSHELSYFPIRVYQGNVGIQIVSSGPDTEWQEIKNAYIKMILAAKETVLLQTPYFVPDESLITALKMAALSGVSVKLMIPSKPDHRFVYWATRSYIGDLLTSGVNCFLYEKGFLHAKTIVVDGKIATAGTANMDNRSFKLNFEVNAFIYDTEVAGRLQRIFDQDLENCRELTLAAYRKRPLIQRFVEAIARLLSPIL</sequence>
<keyword evidence="3 12" id="KW-0444">Lipid biosynthesis</keyword>
<evidence type="ECO:0000256" key="13">
    <source>
        <dbReference type="NCBIfam" id="TIGR04265"/>
    </source>
</evidence>
<protein>
    <recommendedName>
        <fullName evidence="12 13">Cardiolipin synthase</fullName>
        <shortName evidence="12">CL synthase</shortName>
        <ecNumber evidence="12 13">2.7.8.-</ecNumber>
    </recommendedName>
</protein>
<dbReference type="PROSITE" id="PS50035">
    <property type="entry name" value="PLD"/>
    <property type="match status" value="2"/>
</dbReference>
<comment type="caution">
    <text evidence="15">The sequence shown here is derived from an EMBL/GenBank/DDBJ whole genome shotgun (WGS) entry which is preliminary data.</text>
</comment>
<feature type="domain" description="PLD phosphodiesterase" evidence="14">
    <location>
        <begin position="382"/>
        <end position="409"/>
    </location>
</feature>
<evidence type="ECO:0000256" key="10">
    <source>
        <dbReference type="ARBA" id="ARBA00023209"/>
    </source>
</evidence>
<feature type="transmembrane region" description="Helical" evidence="12">
    <location>
        <begin position="20"/>
        <end position="42"/>
    </location>
</feature>
<organism evidence="15 16">
    <name type="scientific">Paenibacillus gyeongsangnamensis</name>
    <dbReference type="NCBI Taxonomy" id="3388067"/>
    <lineage>
        <taxon>Bacteria</taxon>
        <taxon>Bacillati</taxon>
        <taxon>Bacillota</taxon>
        <taxon>Bacilli</taxon>
        <taxon>Bacillales</taxon>
        <taxon>Paenibacillaceae</taxon>
        <taxon>Paenibacillus</taxon>
    </lineage>
</organism>
<feature type="active site" evidence="12">
    <location>
        <position position="210"/>
    </location>
</feature>
<dbReference type="Pfam" id="PF13091">
    <property type="entry name" value="PLDc_2"/>
    <property type="match status" value="2"/>
</dbReference>
<feature type="active site" evidence="12">
    <location>
        <position position="217"/>
    </location>
</feature>
<dbReference type="Gene3D" id="3.30.870.10">
    <property type="entry name" value="Endonuclease Chain A"/>
    <property type="match status" value="2"/>
</dbReference>
<proteinExistence type="inferred from homology"/>
<name>A0ABT4QLX1_9BACL</name>
<keyword evidence="11 12" id="KW-1208">Phospholipid metabolism</keyword>
<keyword evidence="6" id="KW-0677">Repeat</keyword>
<dbReference type="PANTHER" id="PTHR21248">
    <property type="entry name" value="CARDIOLIPIN SYNTHASE"/>
    <property type="match status" value="1"/>
</dbReference>
<comment type="subcellular location">
    <subcellularLocation>
        <location evidence="1 12">Cell membrane</location>
        <topology evidence="1 12">Multi-pass membrane protein</topology>
    </subcellularLocation>
</comment>
<keyword evidence="2 12" id="KW-1003">Cell membrane</keyword>
<comment type="function">
    <text evidence="12">Catalyzes the reversible phosphatidyl group transfer from one phosphatidylglycerol molecule to another to form cardiolipin (CL) (diphosphatidylglycerol) and glycerol.</text>
</comment>
<keyword evidence="8 12" id="KW-0443">Lipid metabolism</keyword>
<keyword evidence="16" id="KW-1185">Reference proteome</keyword>
<evidence type="ECO:0000256" key="7">
    <source>
        <dbReference type="ARBA" id="ARBA00022989"/>
    </source>
</evidence>
<evidence type="ECO:0000256" key="2">
    <source>
        <dbReference type="ARBA" id="ARBA00022475"/>
    </source>
</evidence>
<dbReference type="HAMAP" id="MF_01916">
    <property type="entry name" value="Cardiolipin_synth_Cls"/>
    <property type="match status" value="1"/>
</dbReference>
<keyword evidence="5 12" id="KW-0812">Transmembrane</keyword>
<dbReference type="CDD" id="cd09112">
    <property type="entry name" value="PLDc_CLS_2"/>
    <property type="match status" value="1"/>
</dbReference>
<evidence type="ECO:0000256" key="4">
    <source>
        <dbReference type="ARBA" id="ARBA00022679"/>
    </source>
</evidence>
<feature type="active site" evidence="12">
    <location>
        <position position="389"/>
    </location>
</feature>
<dbReference type="SMART" id="SM00155">
    <property type="entry name" value="PLDc"/>
    <property type="match status" value="2"/>
</dbReference>
<comment type="similarity">
    <text evidence="12">Belongs to the phospholipase D family. Cardiolipin synthase subfamily.</text>
</comment>
<dbReference type="InterPro" id="IPR022924">
    <property type="entry name" value="Cardiolipin_synthase"/>
</dbReference>
<gene>
    <name evidence="15" type="primary">cls</name>
    <name evidence="15" type="ORF">O9H85_36525</name>
</gene>
<evidence type="ECO:0000259" key="14">
    <source>
        <dbReference type="PROSITE" id="PS50035"/>
    </source>
</evidence>
<dbReference type="Proteomes" id="UP001527882">
    <property type="component" value="Unassembled WGS sequence"/>
</dbReference>
<comment type="catalytic activity">
    <reaction evidence="12">
        <text>2 a 1,2-diacyl-sn-glycero-3-phospho-(1'-sn-glycerol) = a cardiolipin + glycerol</text>
        <dbReference type="Rhea" id="RHEA:31451"/>
        <dbReference type="ChEBI" id="CHEBI:17754"/>
        <dbReference type="ChEBI" id="CHEBI:62237"/>
        <dbReference type="ChEBI" id="CHEBI:64716"/>
    </reaction>
</comment>
<dbReference type="SUPFAM" id="SSF56024">
    <property type="entry name" value="Phospholipase D/nuclease"/>
    <property type="match status" value="2"/>
</dbReference>
<feature type="active site" evidence="12">
    <location>
        <position position="387"/>
    </location>
</feature>
<feature type="active site" evidence="12">
    <location>
        <position position="212"/>
    </location>
</feature>
<dbReference type="InterPro" id="IPR025202">
    <property type="entry name" value="PLD-like_dom"/>
</dbReference>
<evidence type="ECO:0000256" key="9">
    <source>
        <dbReference type="ARBA" id="ARBA00023136"/>
    </source>
</evidence>
<feature type="domain" description="PLD phosphodiesterase" evidence="14">
    <location>
        <begin position="205"/>
        <end position="232"/>
    </location>
</feature>
<keyword evidence="9 12" id="KW-0472">Membrane</keyword>
<evidence type="ECO:0000313" key="16">
    <source>
        <dbReference type="Proteomes" id="UP001527882"/>
    </source>
</evidence>
<dbReference type="InterPro" id="IPR027379">
    <property type="entry name" value="CLS_N"/>
</dbReference>